<dbReference type="VEuPathDB" id="VectorBase:MDOMA2_015477"/>
<evidence type="ECO:0000313" key="4">
    <source>
        <dbReference type="RefSeq" id="XP_005187567.1"/>
    </source>
</evidence>
<name>A0A1I8MPY5_MUSDO</name>
<dbReference type="InterPro" id="IPR036249">
    <property type="entry name" value="Thioredoxin-like_sf"/>
</dbReference>
<evidence type="ECO:0000313" key="3">
    <source>
        <dbReference type="Proteomes" id="UP001652621"/>
    </source>
</evidence>
<dbReference type="PANTHER" id="PTHR46497:SF1">
    <property type="entry name" value="THIOREDOXIN DOMAIN-CONTAINING PROTEIN 11"/>
    <property type="match status" value="1"/>
</dbReference>
<dbReference type="InterPro" id="IPR052792">
    <property type="entry name" value="Thioredoxin_dom-contain_11"/>
</dbReference>
<reference evidence="4" key="2">
    <citation type="submission" date="2025-04" db="UniProtKB">
        <authorList>
            <consortium name="RefSeq"/>
        </authorList>
    </citation>
    <scope>IDENTIFICATION</scope>
    <source>
        <strain evidence="4">Aabys</strain>
    </source>
</reference>
<dbReference type="RefSeq" id="XP_005187567.1">
    <property type="nucleotide sequence ID" value="XM_005187510.3"/>
</dbReference>
<reference evidence="2" key="1">
    <citation type="submission" date="2020-05" db="UniProtKB">
        <authorList>
            <consortium name="EnsemblMetazoa"/>
        </authorList>
    </citation>
    <scope>IDENTIFICATION</scope>
    <source>
        <strain evidence="2">Aabys</strain>
    </source>
</reference>
<feature type="signal peptide" evidence="1">
    <location>
        <begin position="1"/>
        <end position="20"/>
    </location>
</feature>
<feature type="chain" id="PRO_5044560660" evidence="1">
    <location>
        <begin position="21"/>
        <end position="715"/>
    </location>
</feature>
<dbReference type="EnsemblMetazoa" id="MDOA007233-RA">
    <property type="protein sequence ID" value="MDOA007233-PA"/>
    <property type="gene ID" value="MDOA007233"/>
</dbReference>
<dbReference type="Gene3D" id="3.40.30.10">
    <property type="entry name" value="Glutaredoxin"/>
    <property type="match status" value="2"/>
</dbReference>
<dbReference type="GeneID" id="101894990"/>
<dbReference type="VEuPathDB" id="VectorBase:MDOA007233"/>
<evidence type="ECO:0000256" key="1">
    <source>
        <dbReference type="SAM" id="SignalP"/>
    </source>
</evidence>
<dbReference type="Proteomes" id="UP001652621">
    <property type="component" value="Unplaced"/>
</dbReference>
<keyword evidence="3" id="KW-1185">Reference proteome</keyword>
<protein>
    <submittedName>
        <fullName evidence="4">Uncharacterized protein LOC101894990</fullName>
    </submittedName>
</protein>
<keyword evidence="1" id="KW-0732">Signal</keyword>
<evidence type="ECO:0000313" key="2">
    <source>
        <dbReference type="EnsemblMetazoa" id="MDOA007233-PA"/>
    </source>
</evidence>
<dbReference type="STRING" id="7370.A0A1I8MPY5"/>
<dbReference type="eggNOG" id="KOG0190">
    <property type="taxonomic scope" value="Eukaryota"/>
</dbReference>
<organism evidence="2">
    <name type="scientific">Musca domestica</name>
    <name type="common">House fly</name>
    <dbReference type="NCBI Taxonomy" id="7370"/>
    <lineage>
        <taxon>Eukaryota</taxon>
        <taxon>Metazoa</taxon>
        <taxon>Ecdysozoa</taxon>
        <taxon>Arthropoda</taxon>
        <taxon>Hexapoda</taxon>
        <taxon>Insecta</taxon>
        <taxon>Pterygota</taxon>
        <taxon>Neoptera</taxon>
        <taxon>Endopterygota</taxon>
        <taxon>Diptera</taxon>
        <taxon>Brachycera</taxon>
        <taxon>Muscomorpha</taxon>
        <taxon>Muscoidea</taxon>
        <taxon>Muscidae</taxon>
        <taxon>Musca</taxon>
    </lineage>
</organism>
<accession>A0A1I8MPY5</accession>
<gene>
    <name evidence="2" type="primary">101894990</name>
    <name evidence="4" type="synonym">LOC101894990</name>
</gene>
<dbReference type="PANTHER" id="PTHR46497">
    <property type="entry name" value="THIOREDOXIN DOMAIN-CONTAINING PROTEIN 11"/>
    <property type="match status" value="1"/>
</dbReference>
<dbReference type="SUPFAM" id="SSF52833">
    <property type="entry name" value="Thioredoxin-like"/>
    <property type="match status" value="2"/>
</dbReference>
<dbReference type="OrthoDB" id="1910803at2759"/>
<sequence>MSWLITLLAKLLFIVNTAKSEGNLYTVAKCPGLDVAQIRQFTQQNEISLIFYYTRWSADSLHALEEYNDVAMYYGDKVFFSSVDCWHLSCNCSRALGPGVGSSPNKWPTLMAYYGRRGQLQVQYHGLWSFRGIQQFIDNLLHPLKRFSTVESMQQAHQLSDALIMGVFQTPNCKEYKHYLMASLKWLESDPLRTYVFGVDFVTNTSEASGILKYDHIPDLIYMGSSGIKKFSDVGGYLWNASHILLWLHRELKEDLTNLHGYSTPITIAQKLQENPVLAVFVNDAYRFYGYMEKLINTRSLLSCNTKPFICSRVTKNKERRDVNVQQLDIEQLFQISTDDKNSYCNVNKVLNKNLGYYYAINKYLTNIMPNLAYPFKNGNSDIAKSDIEKLADFHYTTKCLDSDPRISNSLQIITAKYLQNLIDNHKMLYNSNHTLSVVLLDTDSYKDYLQNLDIETNKFSLATTFIVDVKQEGIFPLAYDFDIETLKEFIQQYYKHNLLPYFRNEHINGYGSTVKTQMPSQDNTHNFEVKSLNRLLLLNSLQYAHNQTLVLLVHTPECALCGSLQHTFIQLSGALRHMSPELQFARINAHLNDLPWQFNMASLPALLVFPKHRYGDSRLFPSNLKPDFKNVFGFILKQIPAEDQIKTTVSFCQSRILNTLNTQSCWRFAKNLLTQHIDRHLHYWELFENERNVIFESLRAFKDISLDVQRNLNL</sequence>
<proteinExistence type="predicted"/>
<dbReference type="AlphaFoldDB" id="A0A1I8MPY5"/>
<dbReference type="KEGG" id="mde:101894990"/>